<proteinExistence type="predicted"/>
<dbReference type="GO" id="GO:0140096">
    <property type="term" value="F:catalytic activity, acting on a protein"/>
    <property type="evidence" value="ECO:0007669"/>
    <property type="project" value="UniProtKB-ARBA"/>
</dbReference>
<dbReference type="PANTHER" id="PTHR11451:SF44">
    <property type="entry name" value="THREONINE--TRNA LIGASE, CHLOROPLASTIC_MITOCHONDRIAL 2"/>
    <property type="match status" value="1"/>
</dbReference>
<keyword evidence="3" id="KW-0648">Protein biosynthesis</keyword>
<dbReference type="PANTHER" id="PTHR11451">
    <property type="entry name" value="THREONINE-TRNA LIGASE"/>
    <property type="match status" value="1"/>
</dbReference>
<dbReference type="CDD" id="cd00860">
    <property type="entry name" value="ThrRS_anticodon"/>
    <property type="match status" value="1"/>
</dbReference>
<dbReference type="Pfam" id="PF03129">
    <property type="entry name" value="HGTP_anticodon"/>
    <property type="match status" value="1"/>
</dbReference>
<keyword evidence="1" id="KW-0963">Cytoplasm</keyword>
<dbReference type="SUPFAM" id="SSF52954">
    <property type="entry name" value="Class II aaRS ABD-related"/>
    <property type="match status" value="1"/>
</dbReference>
<dbReference type="InterPro" id="IPR002320">
    <property type="entry name" value="Thr-tRNA-ligase_IIa"/>
</dbReference>
<dbReference type="Gene3D" id="3.40.50.800">
    <property type="entry name" value="Anticodon-binding domain"/>
    <property type="match status" value="1"/>
</dbReference>
<dbReference type="GO" id="GO:0004829">
    <property type="term" value="F:threonine-tRNA ligase activity"/>
    <property type="evidence" value="ECO:0007669"/>
    <property type="project" value="InterPro"/>
</dbReference>
<accession>A0A9D1DXZ9</accession>
<keyword evidence="4" id="KW-0030">Aminoacyl-tRNA synthetase</keyword>
<dbReference type="InterPro" id="IPR004154">
    <property type="entry name" value="Anticodon-bd"/>
</dbReference>
<reference evidence="6" key="1">
    <citation type="submission" date="2020-10" db="EMBL/GenBank/DDBJ databases">
        <authorList>
            <person name="Gilroy R."/>
        </authorList>
    </citation>
    <scope>NUCLEOTIDE SEQUENCE</scope>
    <source>
        <strain evidence="6">CHK189-12415</strain>
    </source>
</reference>
<name>A0A9D1DXZ9_9FIRM</name>
<organism evidence="6 7">
    <name type="scientific">Candidatus Faecivivens stercoravium</name>
    <dbReference type="NCBI Taxonomy" id="2840803"/>
    <lineage>
        <taxon>Bacteria</taxon>
        <taxon>Bacillati</taxon>
        <taxon>Bacillota</taxon>
        <taxon>Clostridia</taxon>
        <taxon>Eubacteriales</taxon>
        <taxon>Oscillospiraceae</taxon>
        <taxon>Oscillospiraceae incertae sedis</taxon>
        <taxon>Candidatus Faecivivens</taxon>
    </lineage>
</organism>
<dbReference type="InterPro" id="IPR047246">
    <property type="entry name" value="ThrRS_anticodon"/>
</dbReference>
<evidence type="ECO:0000256" key="4">
    <source>
        <dbReference type="ARBA" id="ARBA00023146"/>
    </source>
</evidence>
<dbReference type="Proteomes" id="UP000824241">
    <property type="component" value="Unassembled WGS sequence"/>
</dbReference>
<dbReference type="SUPFAM" id="SSF55681">
    <property type="entry name" value="Class II aaRS and biotin synthetases"/>
    <property type="match status" value="1"/>
</dbReference>
<evidence type="ECO:0000256" key="2">
    <source>
        <dbReference type="ARBA" id="ARBA00022840"/>
    </source>
</evidence>
<dbReference type="GO" id="GO:0016740">
    <property type="term" value="F:transferase activity"/>
    <property type="evidence" value="ECO:0007669"/>
    <property type="project" value="UniProtKB-ARBA"/>
</dbReference>
<keyword evidence="6" id="KW-0436">Ligase</keyword>
<evidence type="ECO:0000256" key="1">
    <source>
        <dbReference type="ARBA" id="ARBA00022490"/>
    </source>
</evidence>
<dbReference type="GO" id="GO:0006435">
    <property type="term" value="P:threonyl-tRNA aminoacylation"/>
    <property type="evidence" value="ECO:0007669"/>
    <property type="project" value="InterPro"/>
</dbReference>
<reference evidence="6" key="2">
    <citation type="journal article" date="2021" name="PeerJ">
        <title>Extensive microbial diversity within the chicken gut microbiome revealed by metagenomics and culture.</title>
        <authorList>
            <person name="Gilroy R."/>
            <person name="Ravi A."/>
            <person name="Getino M."/>
            <person name="Pursley I."/>
            <person name="Horton D.L."/>
            <person name="Alikhan N.F."/>
            <person name="Baker D."/>
            <person name="Gharbi K."/>
            <person name="Hall N."/>
            <person name="Watson M."/>
            <person name="Adriaenssens E.M."/>
            <person name="Foster-Nyarko E."/>
            <person name="Jarju S."/>
            <person name="Secka A."/>
            <person name="Antonio M."/>
            <person name="Oren A."/>
            <person name="Chaudhuri R.R."/>
            <person name="La Ragione R."/>
            <person name="Hildebrand F."/>
            <person name="Pallen M.J."/>
        </authorList>
    </citation>
    <scope>NUCLEOTIDE SEQUENCE</scope>
    <source>
        <strain evidence="6">CHK189-12415</strain>
    </source>
</reference>
<dbReference type="Gene3D" id="3.30.930.10">
    <property type="entry name" value="Bira Bifunctional Protein, Domain 2"/>
    <property type="match status" value="1"/>
</dbReference>
<comment type="caution">
    <text evidence="6">The sequence shown here is derived from an EMBL/GenBank/DDBJ whole genome shotgun (WGS) entry which is preliminary data.</text>
</comment>
<dbReference type="InterPro" id="IPR045864">
    <property type="entry name" value="aa-tRNA-synth_II/BPL/LPL"/>
</dbReference>
<dbReference type="GO" id="GO:0005737">
    <property type="term" value="C:cytoplasm"/>
    <property type="evidence" value="ECO:0007669"/>
    <property type="project" value="InterPro"/>
</dbReference>
<dbReference type="PRINTS" id="PR01047">
    <property type="entry name" value="TRNASYNTHTHR"/>
</dbReference>
<dbReference type="EMBL" id="DVHA01000178">
    <property type="protein sequence ID" value="HIR61023.1"/>
    <property type="molecule type" value="Genomic_DNA"/>
</dbReference>
<evidence type="ECO:0000313" key="6">
    <source>
        <dbReference type="EMBL" id="HIR61023.1"/>
    </source>
</evidence>
<evidence type="ECO:0000259" key="5">
    <source>
        <dbReference type="Pfam" id="PF03129"/>
    </source>
</evidence>
<dbReference type="FunFam" id="3.40.50.800:FF:000001">
    <property type="entry name" value="Threonine--tRNA ligase"/>
    <property type="match status" value="1"/>
</dbReference>
<evidence type="ECO:0000256" key="3">
    <source>
        <dbReference type="ARBA" id="ARBA00022917"/>
    </source>
</evidence>
<feature type="non-terminal residue" evidence="6">
    <location>
        <position position="1"/>
    </location>
</feature>
<protein>
    <submittedName>
        <fullName evidence="6">Threonine--tRNA ligase</fullName>
    </submittedName>
</protein>
<dbReference type="GO" id="GO:0005524">
    <property type="term" value="F:ATP binding"/>
    <property type="evidence" value="ECO:0007669"/>
    <property type="project" value="UniProtKB-KW"/>
</dbReference>
<dbReference type="InterPro" id="IPR036621">
    <property type="entry name" value="Anticodon-bd_dom_sf"/>
</dbReference>
<evidence type="ECO:0000313" key="7">
    <source>
        <dbReference type="Proteomes" id="UP000824241"/>
    </source>
</evidence>
<keyword evidence="2" id="KW-0067">ATP-binding</keyword>
<dbReference type="AlphaFoldDB" id="A0A9D1DXZ9"/>
<gene>
    <name evidence="6" type="ORF">IAB37_05560</name>
</gene>
<feature type="domain" description="Anticodon-binding" evidence="5">
    <location>
        <begin position="46"/>
        <end position="131"/>
    </location>
</feature>
<sequence length="142" mass="15951">TYTGVDGEKHRPIMIHRVVFGSVERFIGILIEHFAGAFPFWLAPVQVKVLPISEKYAEFAEGVRKKLDEAGIRTEIDLRSEKIGYKIRSAQMEKVPYMMILGDKEAESGLVSVRARDGSQETLSLDSFIARAHKLTAEKTAE</sequence>
<keyword evidence="2" id="KW-0547">Nucleotide-binding</keyword>